<dbReference type="KEGG" id="bcai:K788_0004681"/>
<reference evidence="1 2" key="1">
    <citation type="journal article" date="2014" name="Genome Announc.">
        <title>Draft Genome Sequence of the Haloacid-Degrading Burkholderia caribensis Strain MBA4.</title>
        <authorList>
            <person name="Pan Y."/>
            <person name="Kong K.F."/>
            <person name="Tsang J.S."/>
        </authorList>
    </citation>
    <scope>NUCLEOTIDE SEQUENCE [LARGE SCALE GENOMIC DNA]</scope>
    <source>
        <strain evidence="1 2">MBA4</strain>
    </source>
</reference>
<dbReference type="SUPFAM" id="SSF54427">
    <property type="entry name" value="NTF2-like"/>
    <property type="match status" value="1"/>
</dbReference>
<name>A0A0P0RJZ2_9BURK</name>
<dbReference type="InterPro" id="IPR032710">
    <property type="entry name" value="NTF2-like_dom_sf"/>
</dbReference>
<keyword evidence="1" id="KW-0413">Isomerase</keyword>
<evidence type="ECO:0000313" key="1">
    <source>
        <dbReference type="EMBL" id="ALL69107.1"/>
    </source>
</evidence>
<protein>
    <submittedName>
        <fullName evidence="1">Isomerase</fullName>
    </submittedName>
</protein>
<dbReference type="Proteomes" id="UP000019146">
    <property type="component" value="Chromosome 2"/>
</dbReference>
<proteinExistence type="predicted"/>
<gene>
    <name evidence="1" type="ORF">K788_0004681</name>
</gene>
<dbReference type="EMBL" id="CP012747">
    <property type="protein sequence ID" value="ALL69107.1"/>
    <property type="molecule type" value="Genomic_DNA"/>
</dbReference>
<dbReference type="GO" id="GO:0016853">
    <property type="term" value="F:isomerase activity"/>
    <property type="evidence" value="ECO:0007669"/>
    <property type="project" value="UniProtKB-KW"/>
</dbReference>
<accession>A0A0P0RJZ2</accession>
<dbReference type="Gene3D" id="3.10.450.50">
    <property type="match status" value="1"/>
</dbReference>
<dbReference type="AlphaFoldDB" id="A0A0P0RJZ2"/>
<evidence type="ECO:0000313" key="2">
    <source>
        <dbReference type="Proteomes" id="UP000019146"/>
    </source>
</evidence>
<sequence>MMNAHTALIDRYFDAWNETDAGRRRELISATWANDAAYLDPLLSGNGHDGIDAMIHAVHERFAHHTFRRTTEVDGFADRLRFSWELLTPSGVSIVKGSDFGIVEPGGRLQSITGFLDEAPGAADA</sequence>
<organism evidence="1 2">
    <name type="scientific">Paraburkholderia caribensis MBA4</name>
    <dbReference type="NCBI Taxonomy" id="1323664"/>
    <lineage>
        <taxon>Bacteria</taxon>
        <taxon>Pseudomonadati</taxon>
        <taxon>Pseudomonadota</taxon>
        <taxon>Betaproteobacteria</taxon>
        <taxon>Burkholderiales</taxon>
        <taxon>Burkholderiaceae</taxon>
        <taxon>Paraburkholderia</taxon>
    </lineage>
</organism>